<dbReference type="EMBL" id="LSRP01000082">
    <property type="protein sequence ID" value="OJF97606.1"/>
    <property type="molecule type" value="Genomic_DNA"/>
</dbReference>
<evidence type="ECO:0000313" key="2">
    <source>
        <dbReference type="Proteomes" id="UP000182661"/>
    </source>
</evidence>
<accession>A0A657LSW3</accession>
<sequence>MTGYGSKDGFNAWASDGVDDAQRYTGGGHIVEPDIGENIIYDEMWAELDGGKVLWRLSIDIGRILHGSVLGDKAPIVVKFSNGLGTAGYAKFEYVAIMKGKMILEATELYPASSGVLFPAPAMLVAASTSGR</sequence>
<reference evidence="1 2" key="1">
    <citation type="submission" date="2016-02" db="EMBL/GenBank/DDBJ databases">
        <title>Genome sequencing of a beta-galactosidase producing bacteria Rhizobium sp. 59.</title>
        <authorList>
            <person name="Wang D."/>
            <person name="Kot W."/>
            <person name="Qin Y."/>
            <person name="Hansen L."/>
            <person name="Naqvi K."/>
            <person name="Rensing C."/>
        </authorList>
    </citation>
    <scope>NUCLEOTIDE SEQUENCE [LARGE SCALE GENOMIC DNA]</scope>
    <source>
        <strain evidence="1 2">59</strain>
    </source>
</reference>
<organism evidence="1 2">
    <name type="scientific">Pararhizobium antarcticum</name>
    <dbReference type="NCBI Taxonomy" id="1798805"/>
    <lineage>
        <taxon>Bacteria</taxon>
        <taxon>Pseudomonadati</taxon>
        <taxon>Pseudomonadota</taxon>
        <taxon>Alphaproteobacteria</taxon>
        <taxon>Hyphomicrobiales</taxon>
        <taxon>Rhizobiaceae</taxon>
        <taxon>Rhizobium/Agrobacterium group</taxon>
        <taxon>Pararhizobium</taxon>
    </lineage>
</organism>
<keyword evidence="2" id="KW-1185">Reference proteome</keyword>
<proteinExistence type="predicted"/>
<protein>
    <submittedName>
        <fullName evidence="1">Uncharacterized protein</fullName>
    </submittedName>
</protein>
<comment type="caution">
    <text evidence="1">The sequence shown here is derived from an EMBL/GenBank/DDBJ whole genome shotgun (WGS) entry which is preliminary data.</text>
</comment>
<evidence type="ECO:0000313" key="1">
    <source>
        <dbReference type="EMBL" id="OJF97606.1"/>
    </source>
</evidence>
<dbReference type="AlphaFoldDB" id="A0A657LSW3"/>
<gene>
    <name evidence="1" type="ORF">AX760_16735</name>
</gene>
<dbReference type="RefSeq" id="WP_071832980.1">
    <property type="nucleotide sequence ID" value="NZ_LSRP01000082.1"/>
</dbReference>
<dbReference type="Proteomes" id="UP000182661">
    <property type="component" value="Unassembled WGS sequence"/>
</dbReference>
<name>A0A657LSW3_9HYPH</name>